<keyword evidence="6" id="KW-1185">Reference proteome</keyword>
<accession>A0A8E2JIB1</accession>
<protein>
    <recommendedName>
        <fullName evidence="4">Zn(2)-C6 fungal-type domain-containing protein</fullName>
    </recommendedName>
</protein>
<keyword evidence="2" id="KW-0539">Nucleus</keyword>
<dbReference type="Pfam" id="PF00172">
    <property type="entry name" value="Zn_clus"/>
    <property type="match status" value="1"/>
</dbReference>
<dbReference type="Gene3D" id="4.10.240.10">
    <property type="entry name" value="Zn(2)-C6 fungal-type DNA-binding domain"/>
    <property type="match status" value="1"/>
</dbReference>
<dbReference type="SMART" id="SM00066">
    <property type="entry name" value="GAL4"/>
    <property type="match status" value="1"/>
</dbReference>
<dbReference type="GO" id="GO:0000981">
    <property type="term" value="F:DNA-binding transcription factor activity, RNA polymerase II-specific"/>
    <property type="evidence" value="ECO:0007669"/>
    <property type="project" value="InterPro"/>
</dbReference>
<dbReference type="OrthoDB" id="3266505at2759"/>
<dbReference type="GO" id="GO:0003677">
    <property type="term" value="F:DNA binding"/>
    <property type="evidence" value="ECO:0007669"/>
    <property type="project" value="InterPro"/>
</dbReference>
<evidence type="ECO:0000256" key="1">
    <source>
        <dbReference type="ARBA" id="ARBA00022723"/>
    </source>
</evidence>
<dbReference type="Proteomes" id="UP000250266">
    <property type="component" value="Unassembled WGS sequence"/>
</dbReference>
<dbReference type="InterPro" id="IPR036864">
    <property type="entry name" value="Zn2-C6_fun-type_DNA-bd_sf"/>
</dbReference>
<dbReference type="PROSITE" id="PS50048">
    <property type="entry name" value="ZN2_CY6_FUNGAL_2"/>
    <property type="match status" value="1"/>
</dbReference>
<evidence type="ECO:0000259" key="4">
    <source>
        <dbReference type="PROSITE" id="PS50048"/>
    </source>
</evidence>
<feature type="region of interest" description="Disordered" evidence="3">
    <location>
        <begin position="51"/>
        <end position="74"/>
    </location>
</feature>
<dbReference type="InterPro" id="IPR007219">
    <property type="entry name" value="XnlR_reg_dom"/>
</dbReference>
<reference evidence="5 6" key="1">
    <citation type="journal article" date="2016" name="Nat. Commun.">
        <title>Ectomycorrhizal ecology is imprinted in the genome of the dominant symbiotic fungus Cenococcum geophilum.</title>
        <authorList>
            <consortium name="DOE Joint Genome Institute"/>
            <person name="Peter M."/>
            <person name="Kohler A."/>
            <person name="Ohm R.A."/>
            <person name="Kuo A."/>
            <person name="Krutzmann J."/>
            <person name="Morin E."/>
            <person name="Arend M."/>
            <person name="Barry K.W."/>
            <person name="Binder M."/>
            <person name="Choi C."/>
            <person name="Clum A."/>
            <person name="Copeland A."/>
            <person name="Grisel N."/>
            <person name="Haridas S."/>
            <person name="Kipfer T."/>
            <person name="LaButti K."/>
            <person name="Lindquist E."/>
            <person name="Lipzen A."/>
            <person name="Maire R."/>
            <person name="Meier B."/>
            <person name="Mihaltcheva S."/>
            <person name="Molinier V."/>
            <person name="Murat C."/>
            <person name="Poggeler S."/>
            <person name="Quandt C.A."/>
            <person name="Sperisen C."/>
            <person name="Tritt A."/>
            <person name="Tisserant E."/>
            <person name="Crous P.W."/>
            <person name="Henrissat B."/>
            <person name="Nehls U."/>
            <person name="Egli S."/>
            <person name="Spatafora J.W."/>
            <person name="Grigoriev I.V."/>
            <person name="Martin F.M."/>
        </authorList>
    </citation>
    <scope>NUCLEOTIDE SEQUENCE [LARGE SCALE GENOMIC DNA]</scope>
    <source>
        <strain evidence="5 6">CBS 459.81</strain>
    </source>
</reference>
<feature type="domain" description="Zn(2)-C6 fungal-type" evidence="4">
    <location>
        <begin position="19"/>
        <end position="48"/>
    </location>
</feature>
<dbReference type="SUPFAM" id="SSF57701">
    <property type="entry name" value="Zn2/Cys6 DNA-binding domain"/>
    <property type="match status" value="1"/>
</dbReference>
<gene>
    <name evidence="5" type="ORF">K432DRAFT_423665</name>
</gene>
<dbReference type="CDD" id="cd12148">
    <property type="entry name" value="fungal_TF_MHR"/>
    <property type="match status" value="1"/>
</dbReference>
<name>A0A8E2JIB1_9PEZI</name>
<proteinExistence type="predicted"/>
<evidence type="ECO:0000313" key="5">
    <source>
        <dbReference type="EMBL" id="OCK83029.1"/>
    </source>
</evidence>
<evidence type="ECO:0000256" key="3">
    <source>
        <dbReference type="SAM" id="MobiDB-lite"/>
    </source>
</evidence>
<dbReference type="AlphaFoldDB" id="A0A8E2JIB1"/>
<dbReference type="PANTHER" id="PTHR46910">
    <property type="entry name" value="TRANSCRIPTION FACTOR PDR1"/>
    <property type="match status" value="1"/>
</dbReference>
<evidence type="ECO:0000313" key="6">
    <source>
        <dbReference type="Proteomes" id="UP000250266"/>
    </source>
</evidence>
<dbReference type="PANTHER" id="PTHR46910:SF11">
    <property type="entry name" value="ZN(2)-C6 FUNGAL-TYPE DOMAIN-CONTAINING PROTEIN"/>
    <property type="match status" value="1"/>
</dbReference>
<sequence length="731" mass="83350">MTSRDEYPVRVRKRYTTHACIECQRRKRKCTGETVCKNCLHSGIECVYSQSSRPSKQPRIARPPTPNSSSGNWNAVDVERCPDISLHLESSNETINRELISRTHTLEQGYEALKRELARMKSQERGRAALQELPPPAELSGVPPSFSPASTSTIEHEPARNNVFERNTKFMGGTSFFQQIDLLDRSVARDLGKSDELMFMFSEGPGGQTMDYESLSAGMRRDLDQIVDETRLEDMDKVLQSLDIYFASVHPHYPCINEAHLRSQLAAFLANDPSCMSKTVAIQFAALLNFLMAVVRILYDTCTHDDYVPGWKEFYRAEKLLSHATWLGKANIMTIQILLVKTSYCLYISRLNAAYDTMGTAVRLCFQLGLHNEPSWGEDCNVYDRTYRQRIFWSIYCLNHNVAQNSGVPDLIRESDFDVDRPQCVDDRMLYPNCPPLREMPKASLVPYLLEVMKLAKLSSEIWDAMFGVRVKKPVSQEFIAETDGKIIELSKETPSFLRWPPASGLQSPDSMPAFIIQQSFVLYLRVRALRMLLRREEMVSLRYEKRTAQLCIEIATDVVNAVELSYSSSVPKRTERYAYALHLTGAMVPMICVIVRRNNGEDLIRPAIHIFNRSLKIMEAISYGFSFARHTLHQLRRPIRAAREIIDSNWPQYAHSALAPPPPGSNLSSAQVIMPNPTGIAQNHMWGNDGRVAMANARGEIVTEDWQRPPEDPLIWEDLDMWNNMSSWQS</sequence>
<dbReference type="CDD" id="cd00067">
    <property type="entry name" value="GAL4"/>
    <property type="match status" value="1"/>
</dbReference>
<dbReference type="SMART" id="SM00906">
    <property type="entry name" value="Fungal_trans"/>
    <property type="match status" value="1"/>
</dbReference>
<evidence type="ECO:0000256" key="2">
    <source>
        <dbReference type="ARBA" id="ARBA00023242"/>
    </source>
</evidence>
<dbReference type="Pfam" id="PF04082">
    <property type="entry name" value="Fungal_trans"/>
    <property type="match status" value="1"/>
</dbReference>
<dbReference type="EMBL" id="KV744871">
    <property type="protein sequence ID" value="OCK83029.1"/>
    <property type="molecule type" value="Genomic_DNA"/>
</dbReference>
<dbReference type="GO" id="GO:0008270">
    <property type="term" value="F:zinc ion binding"/>
    <property type="evidence" value="ECO:0007669"/>
    <property type="project" value="InterPro"/>
</dbReference>
<feature type="region of interest" description="Disordered" evidence="3">
    <location>
        <begin position="134"/>
        <end position="156"/>
    </location>
</feature>
<organism evidence="5 6">
    <name type="scientific">Lepidopterella palustris CBS 459.81</name>
    <dbReference type="NCBI Taxonomy" id="1314670"/>
    <lineage>
        <taxon>Eukaryota</taxon>
        <taxon>Fungi</taxon>
        <taxon>Dikarya</taxon>
        <taxon>Ascomycota</taxon>
        <taxon>Pezizomycotina</taxon>
        <taxon>Dothideomycetes</taxon>
        <taxon>Pleosporomycetidae</taxon>
        <taxon>Mytilinidiales</taxon>
        <taxon>Argynnaceae</taxon>
        <taxon>Lepidopterella</taxon>
    </lineage>
</organism>
<dbReference type="GO" id="GO:0006351">
    <property type="term" value="P:DNA-templated transcription"/>
    <property type="evidence" value="ECO:0007669"/>
    <property type="project" value="InterPro"/>
</dbReference>
<keyword evidence="1" id="KW-0479">Metal-binding</keyword>
<dbReference type="InterPro" id="IPR050987">
    <property type="entry name" value="AtrR-like"/>
</dbReference>
<dbReference type="InterPro" id="IPR001138">
    <property type="entry name" value="Zn2Cys6_DnaBD"/>
</dbReference>